<accession>A0AAW1NPF2</accession>
<dbReference type="Proteomes" id="UP001465755">
    <property type="component" value="Unassembled WGS sequence"/>
</dbReference>
<proteinExistence type="predicted"/>
<dbReference type="AlphaFoldDB" id="A0AAW1NPF2"/>
<dbReference type="EMBL" id="JALJOQ010000217">
    <property type="protein sequence ID" value="KAK9789009.1"/>
    <property type="molecule type" value="Genomic_DNA"/>
</dbReference>
<protein>
    <submittedName>
        <fullName evidence="1">Uncharacterized protein</fullName>
    </submittedName>
</protein>
<evidence type="ECO:0000313" key="1">
    <source>
        <dbReference type="EMBL" id="KAK9789009.1"/>
    </source>
</evidence>
<sequence length="159" mass="17115">MTFLQTQPVRGPIHALPYTSQHRCPLGPSLARAPWSANTTAVLLRPEQDQLSPSLRISGVQASAKEAVKHTTKSVLVPASTRRHAGHLSSAARRSRSQVCAVLAGRCELARDQVKQAVKFKPVAASALYRTAGKGLSVVDVSQTWISVRRSSKAELSVL</sequence>
<reference evidence="1 2" key="1">
    <citation type="journal article" date="2024" name="Nat. Commun.">
        <title>Phylogenomics reveals the evolutionary origins of lichenization in chlorophyte algae.</title>
        <authorList>
            <person name="Puginier C."/>
            <person name="Libourel C."/>
            <person name="Otte J."/>
            <person name="Skaloud P."/>
            <person name="Haon M."/>
            <person name="Grisel S."/>
            <person name="Petersen M."/>
            <person name="Berrin J.G."/>
            <person name="Delaux P.M."/>
            <person name="Dal Grande F."/>
            <person name="Keller J."/>
        </authorList>
    </citation>
    <scope>NUCLEOTIDE SEQUENCE [LARGE SCALE GENOMIC DNA]</scope>
    <source>
        <strain evidence="1 2">SAG 2036</strain>
    </source>
</reference>
<gene>
    <name evidence="1" type="ORF">WJX73_003232</name>
</gene>
<keyword evidence="2" id="KW-1185">Reference proteome</keyword>
<organism evidence="1 2">
    <name type="scientific">Symbiochloris irregularis</name>
    <dbReference type="NCBI Taxonomy" id="706552"/>
    <lineage>
        <taxon>Eukaryota</taxon>
        <taxon>Viridiplantae</taxon>
        <taxon>Chlorophyta</taxon>
        <taxon>core chlorophytes</taxon>
        <taxon>Trebouxiophyceae</taxon>
        <taxon>Trebouxiales</taxon>
        <taxon>Trebouxiaceae</taxon>
        <taxon>Symbiochloris</taxon>
    </lineage>
</organism>
<comment type="caution">
    <text evidence="1">The sequence shown here is derived from an EMBL/GenBank/DDBJ whole genome shotgun (WGS) entry which is preliminary data.</text>
</comment>
<evidence type="ECO:0000313" key="2">
    <source>
        <dbReference type="Proteomes" id="UP001465755"/>
    </source>
</evidence>
<name>A0AAW1NPF2_9CHLO</name>